<evidence type="ECO:0000313" key="3">
    <source>
        <dbReference type="Proteomes" id="UP000646827"/>
    </source>
</evidence>
<gene>
    <name evidence="2" type="ORF">INT45_005349</name>
</gene>
<name>A0A8H7VEL6_9FUNG</name>
<accession>A0A8H7VEL6</accession>
<evidence type="ECO:0000313" key="2">
    <source>
        <dbReference type="EMBL" id="KAG2220176.1"/>
    </source>
</evidence>
<feature type="compositionally biased region" description="Acidic residues" evidence="1">
    <location>
        <begin position="139"/>
        <end position="155"/>
    </location>
</feature>
<reference evidence="2 3" key="1">
    <citation type="submission" date="2020-12" db="EMBL/GenBank/DDBJ databases">
        <title>Metabolic potential, ecology and presence of endohyphal bacteria is reflected in genomic diversity of Mucoromycotina.</title>
        <authorList>
            <person name="Muszewska A."/>
            <person name="Okrasinska A."/>
            <person name="Steczkiewicz K."/>
            <person name="Drgas O."/>
            <person name="Orlowska M."/>
            <person name="Perlinska-Lenart U."/>
            <person name="Aleksandrzak-Piekarczyk T."/>
            <person name="Szatraj K."/>
            <person name="Zielenkiewicz U."/>
            <person name="Pilsyk S."/>
            <person name="Malc E."/>
            <person name="Mieczkowski P."/>
            <person name="Kruszewska J.S."/>
            <person name="Biernat P."/>
            <person name="Pawlowska J."/>
        </authorList>
    </citation>
    <scope>NUCLEOTIDE SEQUENCE [LARGE SCALE GENOMIC DNA]</scope>
    <source>
        <strain evidence="2 3">CBS 142.35</strain>
    </source>
</reference>
<keyword evidence="3" id="KW-1185">Reference proteome</keyword>
<evidence type="ECO:0000256" key="1">
    <source>
        <dbReference type="SAM" id="MobiDB-lite"/>
    </source>
</evidence>
<dbReference type="OrthoDB" id="2239324at2759"/>
<proteinExistence type="predicted"/>
<dbReference type="Proteomes" id="UP000646827">
    <property type="component" value="Unassembled WGS sequence"/>
</dbReference>
<protein>
    <submittedName>
        <fullName evidence="2">Uncharacterized protein</fullName>
    </submittedName>
</protein>
<feature type="region of interest" description="Disordered" evidence="1">
    <location>
        <begin position="133"/>
        <end position="160"/>
    </location>
</feature>
<sequence length="599" mass="69126">MTKQDFEDFSLKLDSPIGCKRRHFFTENRLKQWCFSNYYKYYVMSISKDPKFKTITSCYKDDLNWLLSLNILPQAVRSIVGKELECFKKKTVEVLKQEIKEQGKEQPAVFNFHGDIHGEQVNIGNFEPRVTKKRTHDVIEEEENEEEENEEEEPEKIDNDDVHKFSRDIFDLDNEFITITESEQLDMNEILPSTARPASSPHSSSITRSLLFNWAFKLYLNKSVTMPATTLAVIRDHNEESISNRLTKFSGDLLAGWSTATVDDDYRNALSFGLSLIVDVSDTKPSKKLLACLSNNQVQDIKSHVKKEKEKVDKLPENLLSIFKQAFELFSTSGEHDALLYLTKVELKELEEKKDSINLQFIEILKYIIRSVEKWSDDNKPTEVDWTHRLVSLLDILLRDSSLSIRMGEKASLATKIARQENELRFGNKEKAQSVIGRKIDVIIEQGGLELSASEWKSFGAGDSLINKQHSKNLRVNACVLLQLLQLPYNNNVDNLGVLTMEWRGAEGDLISIKKVNEYYIACKIGRMYLPTSVDDISDFYATLELLLYWKDFHLKLQKLIKTPLARLKRLKRDNSYQATRNEEEPSIFFTPTRGNTTV</sequence>
<comment type="caution">
    <text evidence="2">The sequence shown here is derived from an EMBL/GenBank/DDBJ whole genome shotgun (WGS) entry which is preliminary data.</text>
</comment>
<organism evidence="2 3">
    <name type="scientific">Circinella minor</name>
    <dbReference type="NCBI Taxonomy" id="1195481"/>
    <lineage>
        <taxon>Eukaryota</taxon>
        <taxon>Fungi</taxon>
        <taxon>Fungi incertae sedis</taxon>
        <taxon>Mucoromycota</taxon>
        <taxon>Mucoromycotina</taxon>
        <taxon>Mucoromycetes</taxon>
        <taxon>Mucorales</taxon>
        <taxon>Lichtheimiaceae</taxon>
        <taxon>Circinella</taxon>
    </lineage>
</organism>
<dbReference type="EMBL" id="JAEPRB010000149">
    <property type="protein sequence ID" value="KAG2220176.1"/>
    <property type="molecule type" value="Genomic_DNA"/>
</dbReference>
<dbReference type="AlphaFoldDB" id="A0A8H7VEL6"/>